<dbReference type="STRING" id="1168034.FH5T_13000"/>
<dbReference type="Proteomes" id="UP000181981">
    <property type="component" value="Unassembled WGS sequence"/>
</dbReference>
<reference evidence="2 4" key="1">
    <citation type="submission" date="2014-03" db="EMBL/GenBank/DDBJ databases">
        <title>Complete genome sequence of a deeply braunched marine Bacteroidia bacterium Draconibacterium orientale type strain FH5T.</title>
        <authorList>
            <person name="Li X."/>
            <person name="Wang X."/>
            <person name="Xie Z."/>
            <person name="Du Z."/>
            <person name="Chen G."/>
        </authorList>
    </citation>
    <scope>NUCLEOTIDE SEQUENCE [LARGE SCALE GENOMIC DNA]</scope>
    <source>
        <strain evidence="2 4">FH5</strain>
    </source>
</reference>
<evidence type="ECO:0000313" key="2">
    <source>
        <dbReference type="EMBL" id="AHW60228.1"/>
    </source>
</evidence>
<evidence type="ECO:0000313" key="3">
    <source>
        <dbReference type="EMBL" id="SES94973.1"/>
    </source>
</evidence>
<dbReference type="PROSITE" id="PS50042">
    <property type="entry name" value="CNMP_BINDING_3"/>
    <property type="match status" value="1"/>
</dbReference>
<keyword evidence="3" id="KW-0418">Kinase</keyword>
<dbReference type="InterPro" id="IPR018490">
    <property type="entry name" value="cNMP-bd_dom_sf"/>
</dbReference>
<dbReference type="KEGG" id="dori:FH5T_13000"/>
<dbReference type="GO" id="GO:0016301">
    <property type="term" value="F:kinase activity"/>
    <property type="evidence" value="ECO:0007669"/>
    <property type="project" value="UniProtKB-KW"/>
</dbReference>
<accession>X5DBP5</accession>
<dbReference type="Pfam" id="PF00027">
    <property type="entry name" value="cNMP_binding"/>
    <property type="match status" value="1"/>
</dbReference>
<dbReference type="OrthoDB" id="680421at2"/>
<evidence type="ECO:0000259" key="1">
    <source>
        <dbReference type="PROSITE" id="PS50042"/>
    </source>
</evidence>
<name>X5DBP5_9BACT</name>
<dbReference type="InterPro" id="IPR000595">
    <property type="entry name" value="cNMP-bd_dom"/>
</dbReference>
<keyword evidence="4" id="KW-1185">Reference proteome</keyword>
<dbReference type="InterPro" id="IPR014710">
    <property type="entry name" value="RmlC-like_jellyroll"/>
</dbReference>
<dbReference type="AlphaFoldDB" id="X5DBP5"/>
<evidence type="ECO:0000313" key="4">
    <source>
        <dbReference type="Proteomes" id="UP000023772"/>
    </source>
</evidence>
<dbReference type="EMBL" id="CP007451">
    <property type="protein sequence ID" value="AHW60228.1"/>
    <property type="molecule type" value="Genomic_DNA"/>
</dbReference>
<dbReference type="SUPFAM" id="SSF51206">
    <property type="entry name" value="cAMP-binding domain-like"/>
    <property type="match status" value="1"/>
</dbReference>
<dbReference type="HOGENOM" id="CLU_075053_9_2_10"/>
<dbReference type="EMBL" id="FOHT01000004">
    <property type="protein sequence ID" value="SES94973.1"/>
    <property type="molecule type" value="Genomic_DNA"/>
</dbReference>
<reference evidence="3 5" key="2">
    <citation type="submission" date="2016-10" db="EMBL/GenBank/DDBJ databases">
        <authorList>
            <person name="de Groot N.N."/>
        </authorList>
    </citation>
    <scope>NUCLEOTIDE SEQUENCE [LARGE SCALE GENOMIC DNA]</scope>
    <source>
        <strain evidence="3 5">DSM 25947</strain>
    </source>
</reference>
<gene>
    <name evidence="2" type="ORF">FH5T_13000</name>
    <name evidence="3" type="ORF">SAMN05444285_1048</name>
</gene>
<feature type="domain" description="Cyclic nucleotide-binding" evidence="1">
    <location>
        <begin position="17"/>
        <end position="87"/>
    </location>
</feature>
<dbReference type="Gene3D" id="2.60.120.10">
    <property type="entry name" value="Jelly Rolls"/>
    <property type="match status" value="1"/>
</dbReference>
<protein>
    <submittedName>
        <fullName evidence="2">Cyclic nucleotide-binding protein</fullName>
    </submittedName>
    <submittedName>
        <fullName evidence="3">cAMP-binding domain of CRP or a regulatory subunit of cAMP-dependent protein kinases</fullName>
    </submittedName>
</protein>
<proteinExistence type="predicted"/>
<keyword evidence="3" id="KW-0808">Transferase</keyword>
<dbReference type="CDD" id="cd00038">
    <property type="entry name" value="CAP_ED"/>
    <property type="match status" value="1"/>
</dbReference>
<sequence length="191" mass="22291">MEDFSVLFSYFEKIGNRKLTDTEKAEIVSVFRKETFNKKQRIFNAGDENTRHYYIEKGLLRMYIIDQSGKEFNLLFGKERQWLGDLGTPATTSYYLEAVEKTTVFSISESAFAAIMSKYTELSSNIRRSYIFLQKRFVAILSKTAEENYEELLNNDPDLVQRLPQYHISSYLGVTPVFLSKIIAKKARKRD</sequence>
<dbReference type="SMART" id="SM00100">
    <property type="entry name" value="cNMP"/>
    <property type="match status" value="1"/>
</dbReference>
<evidence type="ECO:0000313" key="5">
    <source>
        <dbReference type="Proteomes" id="UP000181981"/>
    </source>
</evidence>
<organism evidence="3 5">
    <name type="scientific">Draconibacterium orientale</name>
    <dbReference type="NCBI Taxonomy" id="1168034"/>
    <lineage>
        <taxon>Bacteria</taxon>
        <taxon>Pseudomonadati</taxon>
        <taxon>Bacteroidota</taxon>
        <taxon>Bacteroidia</taxon>
        <taxon>Marinilabiliales</taxon>
        <taxon>Prolixibacteraceae</taxon>
        <taxon>Draconibacterium</taxon>
    </lineage>
</organism>
<dbReference type="Proteomes" id="UP000023772">
    <property type="component" value="Chromosome"/>
</dbReference>
<dbReference type="eggNOG" id="COG0664">
    <property type="taxonomic scope" value="Bacteria"/>
</dbReference>
<dbReference type="RefSeq" id="WP_051567858.1">
    <property type="nucleotide sequence ID" value="NZ_CAXXJF010000003.1"/>
</dbReference>